<feature type="transmembrane region" description="Helical" evidence="1">
    <location>
        <begin position="127"/>
        <end position="149"/>
    </location>
</feature>
<evidence type="ECO:0000313" key="2">
    <source>
        <dbReference type="EMBL" id="MCZ0859924.1"/>
    </source>
</evidence>
<feature type="transmembrane region" description="Helical" evidence="1">
    <location>
        <begin position="96"/>
        <end position="115"/>
    </location>
</feature>
<sequence length="156" mass="17606">MGDKTLKDDEPKNELNINKAILLFTLAMLMVSLPGMYRAGFQPDGPVGNVSFLGYNGDPIGVFIFVCCFLCVMILLAYPLIYVNNLKERYKTMTKIFVWIMSNILAICIGVALYGGYYSWSQVYLDILSFLFPTIIVINILTIILWSVLAKIINIE</sequence>
<comment type="caution">
    <text evidence="2">The sequence shown here is derived from an EMBL/GenBank/DDBJ whole genome shotgun (WGS) entry which is preliminary data.</text>
</comment>
<proteinExistence type="predicted"/>
<keyword evidence="1" id="KW-1133">Transmembrane helix</keyword>
<feature type="transmembrane region" description="Helical" evidence="1">
    <location>
        <begin position="21"/>
        <end position="40"/>
    </location>
</feature>
<organism evidence="2 3">
    <name type="scientific">Methanocorpusculum petauri</name>
    <dbReference type="NCBI Taxonomy" id="3002863"/>
    <lineage>
        <taxon>Archaea</taxon>
        <taxon>Methanobacteriati</taxon>
        <taxon>Methanobacteriota</taxon>
        <taxon>Stenosarchaea group</taxon>
        <taxon>Methanomicrobia</taxon>
        <taxon>Methanomicrobiales</taxon>
        <taxon>Methanocorpusculaceae</taxon>
        <taxon>Methanocorpusculum</taxon>
    </lineage>
</organism>
<keyword evidence="1" id="KW-0812">Transmembrane</keyword>
<keyword evidence="1" id="KW-0472">Membrane</keyword>
<dbReference type="RefSeq" id="WP_268924146.1">
    <property type="nucleotide sequence ID" value="NZ_JAPTGB010000003.1"/>
</dbReference>
<reference evidence="2" key="1">
    <citation type="submission" date="2022-12" db="EMBL/GenBank/DDBJ databases">
        <title>Isolation and characterisation of novel Methanocorpusculum spp. from native Australian herbivores indicates the genus is ancestrally host-associated.</title>
        <authorList>
            <person name="Volmer J.G."/>
            <person name="Soo R.M."/>
            <person name="Evans P.N."/>
            <person name="Hoedt E.C."/>
            <person name="Astorga Alsina A.L."/>
            <person name="Woodcroft B.J."/>
            <person name="Tyson G.W."/>
            <person name="Hugenholtz P."/>
            <person name="Morrison M."/>
        </authorList>
    </citation>
    <scope>NUCLEOTIDE SEQUENCE</scope>
    <source>
        <strain evidence="2">MG</strain>
    </source>
</reference>
<keyword evidence="3" id="KW-1185">Reference proteome</keyword>
<feature type="transmembrane region" description="Helical" evidence="1">
    <location>
        <begin position="60"/>
        <end position="84"/>
    </location>
</feature>
<name>A0ABT4IEZ1_9EURY</name>
<gene>
    <name evidence="2" type="ORF">O0S10_01615</name>
</gene>
<evidence type="ECO:0000313" key="3">
    <source>
        <dbReference type="Proteomes" id="UP001141422"/>
    </source>
</evidence>
<dbReference type="EMBL" id="JAPTGB010000003">
    <property type="protein sequence ID" value="MCZ0859924.1"/>
    <property type="molecule type" value="Genomic_DNA"/>
</dbReference>
<evidence type="ECO:0000256" key="1">
    <source>
        <dbReference type="SAM" id="Phobius"/>
    </source>
</evidence>
<protein>
    <submittedName>
        <fullName evidence="2">Uncharacterized protein</fullName>
    </submittedName>
</protein>
<accession>A0ABT4IEZ1</accession>
<dbReference type="Proteomes" id="UP001141422">
    <property type="component" value="Unassembled WGS sequence"/>
</dbReference>